<dbReference type="HOGENOM" id="CLU_871367_0_0_12"/>
<feature type="domain" description="OmpA-like" evidence="2">
    <location>
        <begin position="217"/>
        <end position="319"/>
    </location>
</feature>
<evidence type="ECO:0000256" key="1">
    <source>
        <dbReference type="PROSITE-ProRule" id="PRU00473"/>
    </source>
</evidence>
<dbReference type="RefSeq" id="WP_014802750.1">
    <property type="nucleotide sequence ID" value="NC_018020.1"/>
</dbReference>
<organism evidence="3 4">
    <name type="scientific">Turneriella parva (strain ATCC BAA-1111 / DSM 21527 / NCTC 11395 / H)</name>
    <name type="common">Leptospira parva</name>
    <dbReference type="NCBI Taxonomy" id="869212"/>
    <lineage>
        <taxon>Bacteria</taxon>
        <taxon>Pseudomonadati</taxon>
        <taxon>Spirochaetota</taxon>
        <taxon>Spirochaetia</taxon>
        <taxon>Leptospirales</taxon>
        <taxon>Leptospiraceae</taxon>
        <taxon>Turneriella</taxon>
    </lineage>
</organism>
<evidence type="ECO:0000313" key="4">
    <source>
        <dbReference type="Proteomes" id="UP000006048"/>
    </source>
</evidence>
<evidence type="ECO:0000313" key="3">
    <source>
        <dbReference type="EMBL" id="AFM12239.1"/>
    </source>
</evidence>
<dbReference type="AlphaFoldDB" id="I4B4N2"/>
<dbReference type="KEGG" id="tpx:Turpa_1591"/>
<gene>
    <name evidence="3" type="ordered locus">Turpa_1591</name>
</gene>
<accession>I4B4N2</accession>
<keyword evidence="1" id="KW-0472">Membrane</keyword>
<protein>
    <submittedName>
        <fullName evidence="3">OmpA/MotB domain protein</fullName>
    </submittedName>
</protein>
<evidence type="ECO:0000259" key="2">
    <source>
        <dbReference type="PROSITE" id="PS51123"/>
    </source>
</evidence>
<dbReference type="CDD" id="cd07185">
    <property type="entry name" value="OmpA_C-like"/>
    <property type="match status" value="1"/>
</dbReference>
<dbReference type="STRING" id="869212.Turpa_1591"/>
<dbReference type="SUPFAM" id="SSF103088">
    <property type="entry name" value="OmpA-like"/>
    <property type="match status" value="1"/>
</dbReference>
<reference evidence="3 4" key="1">
    <citation type="submission" date="2012-06" db="EMBL/GenBank/DDBJ databases">
        <title>The complete chromosome of genome of Turneriella parva DSM 21527.</title>
        <authorList>
            <consortium name="US DOE Joint Genome Institute (JGI-PGF)"/>
            <person name="Lucas S."/>
            <person name="Han J."/>
            <person name="Lapidus A."/>
            <person name="Bruce D."/>
            <person name="Goodwin L."/>
            <person name="Pitluck S."/>
            <person name="Peters L."/>
            <person name="Kyrpides N."/>
            <person name="Mavromatis K."/>
            <person name="Ivanova N."/>
            <person name="Mikhailova N."/>
            <person name="Chertkov O."/>
            <person name="Detter J.C."/>
            <person name="Tapia R."/>
            <person name="Han C."/>
            <person name="Land M."/>
            <person name="Hauser L."/>
            <person name="Markowitz V."/>
            <person name="Cheng J.-F."/>
            <person name="Hugenholtz P."/>
            <person name="Woyke T."/>
            <person name="Wu D."/>
            <person name="Gronow S."/>
            <person name="Wellnitz S."/>
            <person name="Brambilla E."/>
            <person name="Klenk H.-P."/>
            <person name="Eisen J.A."/>
        </authorList>
    </citation>
    <scope>NUCLEOTIDE SEQUENCE [LARGE SCALE GENOMIC DNA]</scope>
    <source>
        <strain evidence="4">ATCC BAA-1111 / DSM 21527 / NCTC 11395 / H</strain>
    </source>
</reference>
<dbReference type="EMBL" id="CP002959">
    <property type="protein sequence ID" value="AFM12239.1"/>
    <property type="molecule type" value="Genomic_DNA"/>
</dbReference>
<dbReference type="PROSITE" id="PS51257">
    <property type="entry name" value="PROKAR_LIPOPROTEIN"/>
    <property type="match status" value="1"/>
</dbReference>
<dbReference type="Gene3D" id="3.30.1330.60">
    <property type="entry name" value="OmpA-like domain"/>
    <property type="match status" value="1"/>
</dbReference>
<dbReference type="Proteomes" id="UP000006048">
    <property type="component" value="Chromosome"/>
</dbReference>
<dbReference type="Pfam" id="PF00691">
    <property type="entry name" value="OmpA"/>
    <property type="match status" value="1"/>
</dbReference>
<keyword evidence="4" id="KW-1185">Reference proteome</keyword>
<dbReference type="InterPro" id="IPR006665">
    <property type="entry name" value="OmpA-like"/>
</dbReference>
<sequence length="319" mass="35545">MLGRLYLLAAWLIALVMGCTSIQTRQADAEFRSLVNRLQYLHNNAIEDQVMYDSVSARLKLVLDDSAVVSNYENQLLAANYVRQLMSSRCSAEVVQPETQQKGLYRYAIRMYCPNLSSPALLTLQAEGLQFFSGDAIIVTKITPIGELWFRGDFVVREFESPKPQVVIAARYRAAESLAVLKQAFGLRHNSTIRMAPGNLAIPPRGGATKRAATEAGTWEVFFAQSSSALSAQMKASLDSIKIPSGSRVQVIGHAAKTERAADDLSRDRALAILQYLKSRYPQARYRYRSFGSRKPGYPHNSPDAAKLNRRVVVRLVQK</sequence>
<dbReference type="InterPro" id="IPR036737">
    <property type="entry name" value="OmpA-like_sf"/>
</dbReference>
<proteinExistence type="predicted"/>
<name>I4B4N2_TURPD</name>
<dbReference type="PROSITE" id="PS51123">
    <property type="entry name" value="OMPA_2"/>
    <property type="match status" value="1"/>
</dbReference>
<dbReference type="GO" id="GO:0016020">
    <property type="term" value="C:membrane"/>
    <property type="evidence" value="ECO:0007669"/>
    <property type="project" value="UniProtKB-UniRule"/>
</dbReference>